<dbReference type="EMBL" id="JAQQWI010000016">
    <property type="protein sequence ID" value="KAK8008358.1"/>
    <property type="molecule type" value="Genomic_DNA"/>
</dbReference>
<sequence>MPRPTRTSQKAEQELAIGVDIGTTNSSVNYGKTGPLPRGDFDIRIVRGWEWCTKSMDSESIRVPTEIVYTENGEVRWGYDIPHDVDPLRYVKLLLYDEQGLPDYLEGFPHLDEMRERIAKLGKTPVTVLADYLKGLWEHSLKRIDEELGISEVRALPFRVVFTVPAIWTEKTKESMRIAIRQAGILDKRLAGETSLRFIAEPEAAAISILNTLPASDVKRGVKLLVNDYGGGTVDLTPYEITKIESPRTVRKLTLKECAPGTGGLFGATFLDQAFFKYFNDFMKSTNHDWDKITAAYQKRTMNDYWESNIKPGFTEKSEREWSVILPSGTPITLDKHGLSSVFRDSVVSSILELVRGQVKRISEDGGQALKLFLLAGGFGQCNFIHEALKDELDKGIKIIRLPRDEPRNAISRGAVLDAILRKSHSAPVEERKSRHSYIFLHDEPWNSEKHNEDAHEKAYDDIREEYRAKNLCHCAIHKGDGVGSKSVPFEGDLTILMDRREAINYSVSLYKTRSENPPGQLKSNESDMQKVGDVVVKFDAIEELPVERNTQGKQVRKLYFQMRTEVSGESIDVWAEKDGTEIGRLKLDLYKANHEEPWESMFVGGS</sequence>
<dbReference type="Gene3D" id="3.30.420.40">
    <property type="match status" value="1"/>
</dbReference>
<name>A0ABR1RDQ3_9PEZI</name>
<evidence type="ECO:0008006" key="3">
    <source>
        <dbReference type="Google" id="ProtNLM"/>
    </source>
</evidence>
<gene>
    <name evidence="1" type="ORF">PG991_010909</name>
</gene>
<evidence type="ECO:0000313" key="1">
    <source>
        <dbReference type="EMBL" id="KAK8008358.1"/>
    </source>
</evidence>
<dbReference type="SUPFAM" id="SSF53067">
    <property type="entry name" value="Actin-like ATPase domain"/>
    <property type="match status" value="2"/>
</dbReference>
<accession>A0ABR1RDQ3</accession>
<protein>
    <recommendedName>
        <fullName evidence="3">CS domain-containing protein</fullName>
    </recommendedName>
</protein>
<dbReference type="PANTHER" id="PTHR14187:SF5">
    <property type="entry name" value="HEAT SHOCK 70 KDA PROTEIN 12A"/>
    <property type="match status" value="1"/>
</dbReference>
<evidence type="ECO:0000313" key="2">
    <source>
        <dbReference type="Proteomes" id="UP001396898"/>
    </source>
</evidence>
<dbReference type="Proteomes" id="UP001396898">
    <property type="component" value="Unassembled WGS sequence"/>
</dbReference>
<dbReference type="InterPro" id="IPR043129">
    <property type="entry name" value="ATPase_NBD"/>
</dbReference>
<organism evidence="1 2">
    <name type="scientific">Apiospora marii</name>
    <dbReference type="NCBI Taxonomy" id="335849"/>
    <lineage>
        <taxon>Eukaryota</taxon>
        <taxon>Fungi</taxon>
        <taxon>Dikarya</taxon>
        <taxon>Ascomycota</taxon>
        <taxon>Pezizomycotina</taxon>
        <taxon>Sordariomycetes</taxon>
        <taxon>Xylariomycetidae</taxon>
        <taxon>Amphisphaeriales</taxon>
        <taxon>Apiosporaceae</taxon>
        <taxon>Apiospora</taxon>
    </lineage>
</organism>
<comment type="caution">
    <text evidence="1">The sequence shown here is derived from an EMBL/GenBank/DDBJ whole genome shotgun (WGS) entry which is preliminary data.</text>
</comment>
<proteinExistence type="predicted"/>
<dbReference type="CDD" id="cd10170">
    <property type="entry name" value="ASKHA_NBD_HSP70"/>
    <property type="match status" value="1"/>
</dbReference>
<keyword evidence="2" id="KW-1185">Reference proteome</keyword>
<dbReference type="PANTHER" id="PTHR14187">
    <property type="entry name" value="ALPHA KINASE/ELONGATION FACTOR 2 KINASE"/>
    <property type="match status" value="1"/>
</dbReference>
<reference evidence="1 2" key="1">
    <citation type="submission" date="2023-01" db="EMBL/GenBank/DDBJ databases">
        <title>Analysis of 21 Apiospora genomes using comparative genomics revels a genus with tremendous synthesis potential of carbohydrate active enzymes and secondary metabolites.</title>
        <authorList>
            <person name="Sorensen T."/>
        </authorList>
    </citation>
    <scope>NUCLEOTIDE SEQUENCE [LARGE SCALE GENOMIC DNA]</scope>
    <source>
        <strain evidence="1 2">CBS 20057</strain>
    </source>
</reference>